<feature type="compositionally biased region" description="Gly residues" evidence="1">
    <location>
        <begin position="813"/>
        <end position="836"/>
    </location>
</feature>
<organism evidence="2 3">
    <name type="scientific">Hyaloscypha bicolor E</name>
    <dbReference type="NCBI Taxonomy" id="1095630"/>
    <lineage>
        <taxon>Eukaryota</taxon>
        <taxon>Fungi</taxon>
        <taxon>Dikarya</taxon>
        <taxon>Ascomycota</taxon>
        <taxon>Pezizomycotina</taxon>
        <taxon>Leotiomycetes</taxon>
        <taxon>Helotiales</taxon>
        <taxon>Hyaloscyphaceae</taxon>
        <taxon>Hyaloscypha</taxon>
        <taxon>Hyaloscypha bicolor</taxon>
    </lineage>
</organism>
<evidence type="ECO:0000256" key="1">
    <source>
        <dbReference type="SAM" id="MobiDB-lite"/>
    </source>
</evidence>
<protein>
    <submittedName>
        <fullName evidence="2">Uncharacterized protein</fullName>
    </submittedName>
</protein>
<dbReference type="AlphaFoldDB" id="A0A2J6SQZ9"/>
<reference evidence="2 3" key="1">
    <citation type="submission" date="2016-04" db="EMBL/GenBank/DDBJ databases">
        <title>A degradative enzymes factory behind the ericoid mycorrhizal symbiosis.</title>
        <authorList>
            <consortium name="DOE Joint Genome Institute"/>
            <person name="Martino E."/>
            <person name="Morin E."/>
            <person name="Grelet G."/>
            <person name="Kuo A."/>
            <person name="Kohler A."/>
            <person name="Daghino S."/>
            <person name="Barry K."/>
            <person name="Choi C."/>
            <person name="Cichocki N."/>
            <person name="Clum A."/>
            <person name="Copeland A."/>
            <person name="Hainaut M."/>
            <person name="Haridas S."/>
            <person name="Labutti K."/>
            <person name="Lindquist E."/>
            <person name="Lipzen A."/>
            <person name="Khouja H.-R."/>
            <person name="Murat C."/>
            <person name="Ohm R."/>
            <person name="Olson A."/>
            <person name="Spatafora J."/>
            <person name="Veneault-Fourrey C."/>
            <person name="Henrissat B."/>
            <person name="Grigoriev I."/>
            <person name="Martin F."/>
            <person name="Perotto S."/>
        </authorList>
    </citation>
    <scope>NUCLEOTIDE SEQUENCE [LARGE SCALE GENOMIC DNA]</scope>
    <source>
        <strain evidence="2 3">E</strain>
    </source>
</reference>
<keyword evidence="3" id="KW-1185">Reference proteome</keyword>
<dbReference type="InParanoid" id="A0A2J6SQZ9"/>
<dbReference type="RefSeq" id="XP_024730063.1">
    <property type="nucleotide sequence ID" value="XM_024881583.1"/>
</dbReference>
<accession>A0A2J6SQZ9</accession>
<dbReference type="InterPro" id="IPR021109">
    <property type="entry name" value="Peptidase_aspartic_dom_sf"/>
</dbReference>
<evidence type="ECO:0000313" key="2">
    <source>
        <dbReference type="EMBL" id="PMD53159.1"/>
    </source>
</evidence>
<dbReference type="CDD" id="cd00303">
    <property type="entry name" value="retropepsin_like"/>
    <property type="match status" value="2"/>
</dbReference>
<feature type="compositionally biased region" description="Basic and acidic residues" evidence="1">
    <location>
        <begin position="20"/>
        <end position="30"/>
    </location>
</feature>
<dbReference type="GeneID" id="36589660"/>
<sequence>MGSSKPRPKAKNNPQQQLEETQRVRRLQEKDLRAVEQEAITARRKQEKAVLKQQAQKQAARHLAKQQAELAKHHEHLAGYARYKEAYNKNLVREGFEIRGENWERPFKAEDGTIQLVGFKQLPNVNLIRDIPSNLNAGKCNYIDVTWGEIKIKHMWYVKRNANYLRHRFVIDKRQSWRSSLSDGMFAFHVDAFAYQVWTWPGAIGDDSLPEDDFPHNDPRAVYQDRSITEFDDFVLQRSGREKYLNNIDRLPSAQLGDWKDHWHRKMRNIDDDVIETYVSVPAGSSPVNIAKPLSKKDSLELTHKSLFCPFTLRRLRSWGGFSTRERLLGLALPCSRHRAYRPISDILRSHWGEKQQKRCYDRKIWRQLLDTVDWLSYIARRRAVWLSLFQRCSFWSKKTLPNDNVNKLKYTKIEVPGTLNGQKTAAFPDSGSAYNLLSHSYVMQNRIIFQKQERTITLPDGTKGNTIGFVSLEWVFEDAPDEVHNLLFHVLENCVHDVLFGNPFLDLTKLNTDNDSRIKRRVIPGPPTSSGGLGGVIYDCHLTGNIINNMSGELNDKQSYVIPDTGCQVNAISPARALALGWDGKYRGERGTFRFINGSTTPSLGAMKAIWSPAGSEEKYELEFEIMENCKGVIIGQNYLYGNRAFVKHAASMINADAGDIITADEIPNEENEGTISISNDSKDPNPPPHRTATPSTPIPAHEIITTDDEVYGVTYEASPFTRIRRRARGGRSRDAGARSQISSAAQEEMERRATTEDAIARMGNWEARIRAVEAEVNRRRFAGEDGRGNGALLRLLPPRYVGVARGEGETGDGSGGGDGSGNFNGNGDGTSGSS</sequence>
<dbReference type="Gene3D" id="2.40.70.10">
    <property type="entry name" value="Acid Proteases"/>
    <property type="match status" value="1"/>
</dbReference>
<feature type="region of interest" description="Disordered" evidence="1">
    <location>
        <begin position="1"/>
        <end position="30"/>
    </location>
</feature>
<dbReference type="STRING" id="1095630.A0A2J6SQZ9"/>
<name>A0A2J6SQZ9_9HELO</name>
<feature type="region of interest" description="Disordered" evidence="1">
    <location>
        <begin position="673"/>
        <end position="701"/>
    </location>
</feature>
<proteinExistence type="predicted"/>
<evidence type="ECO:0000313" key="3">
    <source>
        <dbReference type="Proteomes" id="UP000235371"/>
    </source>
</evidence>
<feature type="region of interest" description="Disordered" evidence="1">
    <location>
        <begin position="726"/>
        <end position="755"/>
    </location>
</feature>
<dbReference type="OrthoDB" id="3538844at2759"/>
<dbReference type="EMBL" id="KZ613895">
    <property type="protein sequence ID" value="PMD53159.1"/>
    <property type="molecule type" value="Genomic_DNA"/>
</dbReference>
<dbReference type="Proteomes" id="UP000235371">
    <property type="component" value="Unassembled WGS sequence"/>
</dbReference>
<gene>
    <name evidence="2" type="ORF">K444DRAFT_619822</name>
</gene>
<feature type="compositionally biased region" description="Basic residues" evidence="1">
    <location>
        <begin position="1"/>
        <end position="10"/>
    </location>
</feature>
<feature type="region of interest" description="Disordered" evidence="1">
    <location>
        <begin position="805"/>
        <end position="836"/>
    </location>
</feature>